<keyword evidence="1" id="KW-1133">Transmembrane helix</keyword>
<feature type="transmembrane region" description="Helical" evidence="1">
    <location>
        <begin position="90"/>
        <end position="111"/>
    </location>
</feature>
<keyword evidence="1" id="KW-0812">Transmembrane</keyword>
<reference evidence="2 3" key="2">
    <citation type="journal article" date="2013" name="Genome Announc.">
        <title>Genome Sequence of Growth-Improving Paenibacillus mucilaginosus Strain KNP414.</title>
        <authorList>
            <person name="Lu J.J."/>
            <person name="Wang J.F."/>
            <person name="Hu X.F."/>
        </authorList>
    </citation>
    <scope>NUCLEOTIDE SEQUENCE [LARGE SCALE GENOMIC DNA]</scope>
    <source>
        <strain evidence="2 3">KNP414</strain>
    </source>
</reference>
<reference evidence="3" key="1">
    <citation type="submission" date="2011-06" db="EMBL/GenBank/DDBJ databases">
        <title>Complete genome sequence of Paenibacillus mucilaginosus KNP414.</title>
        <authorList>
            <person name="Wang J."/>
            <person name="Hu S."/>
            <person name="Hu X."/>
            <person name="Zhang B."/>
            <person name="Dong D."/>
            <person name="Zhang S."/>
            <person name="Zhao K."/>
            <person name="Wu D."/>
        </authorList>
    </citation>
    <scope>NUCLEOTIDE SEQUENCE [LARGE SCALE GENOMIC DNA]</scope>
    <source>
        <strain evidence="3">KNP414</strain>
    </source>
</reference>
<dbReference type="RefSeq" id="WP_013920614.1">
    <property type="nucleotide sequence ID" value="NC_015690.1"/>
</dbReference>
<dbReference type="KEGG" id="pms:KNP414_06960"/>
<feature type="transmembrane region" description="Helical" evidence="1">
    <location>
        <begin position="20"/>
        <end position="45"/>
    </location>
</feature>
<evidence type="ECO:0000313" key="3">
    <source>
        <dbReference type="Proteomes" id="UP000006620"/>
    </source>
</evidence>
<dbReference type="AlphaFoldDB" id="F8FIL8"/>
<dbReference type="HOGENOM" id="CLU_1633741_0_0_9"/>
<keyword evidence="1" id="KW-0472">Membrane</keyword>
<protein>
    <submittedName>
        <fullName evidence="2">Uncharacterized protein</fullName>
    </submittedName>
</protein>
<accession>F8FIL8</accession>
<name>F8FIL8_PAEMK</name>
<sequence>MTYLMKPWSRETARRSGGRVLLAGLCSACLGGLYLPDSILFLAGWFDLFGVEDIAGFYRAILTPGGAAAAALGLLLMLPLPAGRWLGLPLLLTGLAGMLVLLAAMVPAVILSVMQAMSFQLEGLLYLLPHLLVGMLSGKALFALLDEVRSLFTRHAPQEEAG</sequence>
<evidence type="ECO:0000256" key="1">
    <source>
        <dbReference type="SAM" id="Phobius"/>
    </source>
</evidence>
<dbReference type="Proteomes" id="UP000006620">
    <property type="component" value="Chromosome"/>
</dbReference>
<feature type="transmembrane region" description="Helical" evidence="1">
    <location>
        <begin position="57"/>
        <end position="78"/>
    </location>
</feature>
<organism evidence="2 3">
    <name type="scientific">Paenibacillus mucilaginosus (strain KNP414)</name>
    <dbReference type="NCBI Taxonomy" id="1036673"/>
    <lineage>
        <taxon>Bacteria</taxon>
        <taxon>Bacillati</taxon>
        <taxon>Bacillota</taxon>
        <taxon>Bacilli</taxon>
        <taxon>Bacillales</taxon>
        <taxon>Paenibacillaceae</taxon>
        <taxon>Paenibacillus</taxon>
    </lineage>
</organism>
<feature type="transmembrane region" description="Helical" evidence="1">
    <location>
        <begin position="123"/>
        <end position="145"/>
    </location>
</feature>
<proteinExistence type="predicted"/>
<evidence type="ECO:0000313" key="2">
    <source>
        <dbReference type="EMBL" id="AEI45472.1"/>
    </source>
</evidence>
<dbReference type="PATRIC" id="fig|1036673.3.peg.6491"/>
<dbReference type="EMBL" id="CP002869">
    <property type="protein sequence ID" value="AEI45472.1"/>
    <property type="molecule type" value="Genomic_DNA"/>
</dbReference>
<gene>
    <name evidence="2" type="ordered locus">KNP414_06960</name>
</gene>